<reference evidence="1 2" key="1">
    <citation type="journal article" date="2009" name="Stand. Genomic Sci.">
        <title>Complete genome sequence of Kangiella koreensis type strain (SW-125).</title>
        <authorList>
            <person name="Han C."/>
            <person name="Sikorski J."/>
            <person name="Lapidus A."/>
            <person name="Nolan M."/>
            <person name="Glavina Del Rio T."/>
            <person name="Tice H."/>
            <person name="Cheng J.F."/>
            <person name="Lucas S."/>
            <person name="Chen F."/>
            <person name="Copeland A."/>
            <person name="Ivanova N."/>
            <person name="Mavromatis K."/>
            <person name="Ovchinnikova G."/>
            <person name="Pati A."/>
            <person name="Bruce D."/>
            <person name="Goodwin L."/>
            <person name="Pitluck S."/>
            <person name="Chen A."/>
            <person name="Palaniappan K."/>
            <person name="Land M."/>
            <person name="Hauser L."/>
            <person name="Chang Y.J."/>
            <person name="Jeffries C.D."/>
            <person name="Chain P."/>
            <person name="Saunders E."/>
            <person name="Brettin T."/>
            <person name="Goker M."/>
            <person name="Tindall B.J."/>
            <person name="Bristow J."/>
            <person name="Eisen J.A."/>
            <person name="Markowitz V."/>
            <person name="Hugenholtz P."/>
            <person name="Kyrpides N.C."/>
            <person name="Klenk H.P."/>
            <person name="Detter J.C."/>
        </authorList>
    </citation>
    <scope>NUCLEOTIDE SEQUENCE [LARGE SCALE GENOMIC DNA]</scope>
    <source>
        <strain evidence="2">DSM 16069 / KCTC 12182 / SW-125</strain>
    </source>
</reference>
<dbReference type="OrthoDB" id="6966769at2"/>
<sequence length="122" mass="14158">MYRIPKDLDLSKMIGEFTTQIAVGQNDIQLSFGSVTFTIESKIMIIRDGKIIGIWEGANWPTSEFYEIMNVHVVDYKVPGERTIVIVLENNMEIHMHDDSDHYECIQISIDGNVKWLFNYNE</sequence>
<evidence type="ECO:0000313" key="2">
    <source>
        <dbReference type="Proteomes" id="UP000001231"/>
    </source>
</evidence>
<name>C7R6R8_KANKD</name>
<proteinExistence type="predicted"/>
<dbReference type="KEGG" id="kko:Kkor_0163"/>
<organism evidence="1 2">
    <name type="scientific">Kangiella koreensis (strain DSM 16069 / JCM 12317 / KCTC 12182 / SW-125)</name>
    <dbReference type="NCBI Taxonomy" id="523791"/>
    <lineage>
        <taxon>Bacteria</taxon>
        <taxon>Pseudomonadati</taxon>
        <taxon>Pseudomonadota</taxon>
        <taxon>Gammaproteobacteria</taxon>
        <taxon>Kangiellales</taxon>
        <taxon>Kangiellaceae</taxon>
        <taxon>Kangiella</taxon>
    </lineage>
</organism>
<dbReference type="Proteomes" id="UP000001231">
    <property type="component" value="Chromosome"/>
</dbReference>
<gene>
    <name evidence="1" type="ordered locus">Kkor_0163</name>
</gene>
<dbReference type="RefSeq" id="WP_012800099.1">
    <property type="nucleotide sequence ID" value="NC_013166.1"/>
</dbReference>
<dbReference type="eggNOG" id="ENOG50305N9">
    <property type="taxonomic scope" value="Bacteria"/>
</dbReference>
<dbReference type="STRING" id="523791.Kkor_0163"/>
<keyword evidence="2" id="KW-1185">Reference proteome</keyword>
<dbReference type="EMBL" id="CP001707">
    <property type="protein sequence ID" value="ACV25584.1"/>
    <property type="molecule type" value="Genomic_DNA"/>
</dbReference>
<protein>
    <submittedName>
        <fullName evidence="1">Uncharacterized protein</fullName>
    </submittedName>
</protein>
<dbReference type="AlphaFoldDB" id="C7R6R8"/>
<dbReference type="HOGENOM" id="CLU_166746_0_0_6"/>
<dbReference type="InParanoid" id="C7R6R8"/>
<accession>C7R6R8</accession>
<evidence type="ECO:0000313" key="1">
    <source>
        <dbReference type="EMBL" id="ACV25584.1"/>
    </source>
</evidence>